<dbReference type="GeneID" id="41605979"/>
<protein>
    <submittedName>
        <fullName evidence="1">VrlQ</fullName>
    </submittedName>
</protein>
<proteinExistence type="predicted"/>
<accession>A0A0E3PDL3</accession>
<dbReference type="Proteomes" id="UP000033092">
    <property type="component" value="Chromosome"/>
</dbReference>
<gene>
    <name evidence="1" type="ORF">MSSIH_1922</name>
</gene>
<dbReference type="AlphaFoldDB" id="A0A0E3PDL3"/>
<evidence type="ECO:0000313" key="1">
    <source>
        <dbReference type="EMBL" id="AKB32612.1"/>
    </source>
</evidence>
<name>A0A0E3PDL3_9EURY</name>
<sequence>MGKRHEKIGIKQVIRLEWMDHVLNMLLAGMEPEAIRTELKDYLADKKQSGGTGERGEKTYLMAIGPLSAWFDPKPELVDFRDHALILASKLQQKEWLPLHWAILSASYPFWFNVATQTGRLLNLQEQITQRQIFNRLKEQYGDRETVSRNARYTIRSFVAWDVLKDSESKGCYEKSNVLVIQDMDLTILLLEAALYAAPEGKGTFAMMINSPAYFPFHLFPITGDFISRISHRIEVIRYGLDEELLKLRGIN</sequence>
<dbReference type="KEGG" id="msz:MSSIH_1922"/>
<organism evidence="1 2">
    <name type="scientific">Methanosarcina siciliae HI350</name>
    <dbReference type="NCBI Taxonomy" id="1434119"/>
    <lineage>
        <taxon>Archaea</taxon>
        <taxon>Methanobacteriati</taxon>
        <taxon>Methanobacteriota</taxon>
        <taxon>Stenosarchaea group</taxon>
        <taxon>Methanomicrobia</taxon>
        <taxon>Methanosarcinales</taxon>
        <taxon>Methanosarcinaceae</taxon>
        <taxon>Methanosarcina</taxon>
    </lineage>
</organism>
<dbReference type="EMBL" id="CP009507">
    <property type="protein sequence ID" value="AKB32612.1"/>
    <property type="molecule type" value="Genomic_DNA"/>
</dbReference>
<reference evidence="1 2" key="1">
    <citation type="submission" date="2014-07" db="EMBL/GenBank/DDBJ databases">
        <title>Methanogenic archaea and the global carbon cycle.</title>
        <authorList>
            <person name="Henriksen J.R."/>
            <person name="Luke J."/>
            <person name="Reinhart S."/>
            <person name="Benedict M.N."/>
            <person name="Youngblut N.D."/>
            <person name="Metcalf M.E."/>
            <person name="Whitaker R.J."/>
            <person name="Metcalf W.W."/>
        </authorList>
    </citation>
    <scope>NUCLEOTIDE SEQUENCE [LARGE SCALE GENOMIC DNA]</scope>
    <source>
        <strain evidence="1 2">HI350</strain>
    </source>
</reference>
<dbReference type="RefSeq" id="WP_148705392.1">
    <property type="nucleotide sequence ID" value="NZ_CP009507.1"/>
</dbReference>
<evidence type="ECO:0000313" key="2">
    <source>
        <dbReference type="Proteomes" id="UP000033092"/>
    </source>
</evidence>
<dbReference type="HOGENOM" id="CLU_099743_0_0_2"/>
<dbReference type="PATRIC" id="fig|1434119.4.peg.2470"/>